<evidence type="ECO:0000256" key="1">
    <source>
        <dbReference type="SAM" id="MobiDB-lite"/>
    </source>
</evidence>
<sequence length="666" mass="74434">MTQRLFAKLDALEQSSRESLAKYARIECRGLGKLQLKPYVSTPLTFEFKEDYELPSARRSIISGPKSSPQLAEDEQIFTHLKTRSESPRLMIRKNHTGKSTIRPFSAPDNLQAKPCYQQEDLHTLKEGFITLKLSQKVKPVSFRAKVHRRPKWKTEVERVQKLEVLCQQENEAYLASALDHKDTSHWCSSRSATSQNEEILAPATTGDKLGQYSTYGESGKTVAQQLERDNKICVCVNGLLSSDDQKAGNEALLKESAFNQGSVKSNLQSKKCNSEEKKNLISLSIEDEMEKPGAKIIHAGSSKAKCASPVKASETYPITYSEERYMQKFILNRWPCVCRGKVSYDLENENSEACTNFNPVLQNNYDYALALNGEKEESLQNVTVKKNKKLNRTLSAKKKVSVHILSSDGKTKILINSQKEKTFVEKIVQSFFYAEAPASKFTSKERNISTTKAECDGNDLLVHGVNPKLAVFYESFSTQEIPVAVSKCCWFYGKPLSTISHTQKKGRLAQSSQLSYISIAKPIEILPCADVTSQSAHNISMQCDGLENKHVIQSSSYFMEEPLPSQNKVGIFGECSQPASSFKEETPTDIKLNKQQHCLEGKKDCDASSGVSHTDRLLTSKGLQKEPNEDTNPQRQVELPECPLSLPALFTSHPVISIPTAQCDT</sequence>
<dbReference type="GeneID" id="102371501"/>
<name>A0A3Q0H9C9_ALLSI</name>
<protein>
    <submittedName>
        <fullName evidence="3">Uncharacterized protein LOC102371501</fullName>
    </submittedName>
</protein>
<feature type="compositionally biased region" description="Basic and acidic residues" evidence="1">
    <location>
        <begin position="614"/>
        <end position="629"/>
    </location>
</feature>
<dbReference type="RefSeq" id="XP_025068669.1">
    <property type="nucleotide sequence ID" value="XM_025212884.1"/>
</dbReference>
<evidence type="ECO:0000313" key="2">
    <source>
        <dbReference type="Proteomes" id="UP000189705"/>
    </source>
</evidence>
<dbReference type="InParanoid" id="A0A3Q0H9C9"/>
<dbReference type="PANTHER" id="PTHR36873:SF1">
    <property type="entry name" value="HYPOTHETICAL GENE SUPPORTED BY BC079057"/>
    <property type="match status" value="1"/>
</dbReference>
<dbReference type="InterPro" id="IPR027847">
    <property type="entry name" value="DUF4545"/>
</dbReference>
<dbReference type="KEGG" id="asn:102371501"/>
<dbReference type="AlphaFoldDB" id="A0A3Q0H9C9"/>
<organism evidence="2 3">
    <name type="scientific">Alligator sinensis</name>
    <name type="common">Chinese alligator</name>
    <dbReference type="NCBI Taxonomy" id="38654"/>
    <lineage>
        <taxon>Eukaryota</taxon>
        <taxon>Metazoa</taxon>
        <taxon>Chordata</taxon>
        <taxon>Craniata</taxon>
        <taxon>Vertebrata</taxon>
        <taxon>Euteleostomi</taxon>
        <taxon>Archelosauria</taxon>
        <taxon>Archosauria</taxon>
        <taxon>Crocodylia</taxon>
        <taxon>Alligatoridae</taxon>
        <taxon>Alligatorinae</taxon>
        <taxon>Alligator</taxon>
    </lineage>
</organism>
<reference evidence="3" key="1">
    <citation type="submission" date="2025-08" db="UniProtKB">
        <authorList>
            <consortium name="RefSeq"/>
        </authorList>
    </citation>
    <scope>IDENTIFICATION</scope>
</reference>
<gene>
    <name evidence="3" type="primary">LOC102371501</name>
</gene>
<evidence type="ECO:0000313" key="3">
    <source>
        <dbReference type="RefSeq" id="XP_025068669.1"/>
    </source>
</evidence>
<proteinExistence type="predicted"/>
<dbReference type="Pfam" id="PF15078">
    <property type="entry name" value="DUF4545"/>
    <property type="match status" value="1"/>
</dbReference>
<keyword evidence="2" id="KW-1185">Reference proteome</keyword>
<feature type="region of interest" description="Disordered" evidence="1">
    <location>
        <begin position="603"/>
        <end position="637"/>
    </location>
</feature>
<accession>A0A3Q0H9C9</accession>
<dbReference type="PANTHER" id="PTHR36873">
    <property type="entry name" value="HYPOTHETICAL GENE SUPPORTED BY BC079057"/>
    <property type="match status" value="1"/>
</dbReference>
<dbReference type="Proteomes" id="UP000189705">
    <property type="component" value="Unplaced"/>
</dbReference>